<evidence type="ECO:0000256" key="5">
    <source>
        <dbReference type="ARBA" id="ARBA00022737"/>
    </source>
</evidence>
<dbReference type="InterPro" id="IPR003593">
    <property type="entry name" value="AAA+_ATPase"/>
</dbReference>
<dbReference type="RefSeq" id="WP_207705198.1">
    <property type="nucleotide sequence ID" value="NZ_JAFREL020000002.1"/>
</dbReference>
<evidence type="ECO:0000256" key="10">
    <source>
        <dbReference type="ARBA" id="ARBA00025157"/>
    </source>
</evidence>
<dbReference type="Gene3D" id="3.40.50.300">
    <property type="entry name" value="P-loop containing nucleotide triphosphate hydrolases"/>
    <property type="match status" value="2"/>
</dbReference>
<comment type="similarity">
    <text evidence="2">Belongs to the ABC transporter superfamily.</text>
</comment>
<dbReference type="PANTHER" id="PTHR43553">
    <property type="entry name" value="HEAVY METAL TRANSPORTER"/>
    <property type="match status" value="1"/>
</dbReference>
<keyword evidence="3" id="KW-0813">Transport</keyword>
<dbReference type="InterPro" id="IPR015856">
    <property type="entry name" value="ABC_transpr_CbiO/EcfA_su"/>
</dbReference>
<evidence type="ECO:0000256" key="4">
    <source>
        <dbReference type="ARBA" id="ARBA00022475"/>
    </source>
</evidence>
<evidence type="ECO:0000256" key="8">
    <source>
        <dbReference type="ARBA" id="ARBA00022967"/>
    </source>
</evidence>
<dbReference type="PROSITE" id="PS00211">
    <property type="entry name" value="ABC_TRANSPORTER_1"/>
    <property type="match status" value="1"/>
</dbReference>
<keyword evidence="9" id="KW-0472">Membrane</keyword>
<dbReference type="InterPro" id="IPR027417">
    <property type="entry name" value="P-loop_NTPase"/>
</dbReference>
<dbReference type="GO" id="GO:0005524">
    <property type="term" value="F:ATP binding"/>
    <property type="evidence" value="ECO:0007669"/>
    <property type="project" value="UniProtKB-KW"/>
</dbReference>
<organism evidence="12 13">
    <name type="scientific">Candidatus Enterococcus ferrettii</name>
    <dbReference type="NCBI Taxonomy" id="2815324"/>
    <lineage>
        <taxon>Bacteria</taxon>
        <taxon>Bacillati</taxon>
        <taxon>Bacillota</taxon>
        <taxon>Bacilli</taxon>
        <taxon>Lactobacillales</taxon>
        <taxon>Enterococcaceae</taxon>
        <taxon>Enterococcus</taxon>
    </lineage>
</organism>
<protein>
    <submittedName>
        <fullName evidence="12">Energy-coupling factor transport system ATP-binding protein</fullName>
    </submittedName>
</protein>
<comment type="subcellular location">
    <subcellularLocation>
        <location evidence="1">Cell membrane</location>
        <topology evidence="1">Peripheral membrane protein</topology>
    </subcellularLocation>
</comment>
<evidence type="ECO:0000256" key="2">
    <source>
        <dbReference type="ARBA" id="ARBA00005417"/>
    </source>
</evidence>
<feature type="domain" description="ABC transporter" evidence="11">
    <location>
        <begin position="2"/>
        <end position="241"/>
    </location>
</feature>
<dbReference type="Proteomes" id="UP000664357">
    <property type="component" value="Unassembled WGS sequence"/>
</dbReference>
<evidence type="ECO:0000313" key="12">
    <source>
        <dbReference type="EMBL" id="MEO1770389.1"/>
    </source>
</evidence>
<evidence type="ECO:0000256" key="3">
    <source>
        <dbReference type="ARBA" id="ARBA00022448"/>
    </source>
</evidence>
<dbReference type="PANTHER" id="PTHR43553:SF23">
    <property type="entry name" value="ABC TRANSPORTER ATP-BINDING COMPONENT"/>
    <property type="match status" value="1"/>
</dbReference>
<comment type="function">
    <text evidence="10">Probably part of an ABC transporter complex. Responsible for energy coupling to the transport system.</text>
</comment>
<dbReference type="InterPro" id="IPR017871">
    <property type="entry name" value="ABC_transporter-like_CS"/>
</dbReference>
<proteinExistence type="inferred from homology"/>
<dbReference type="SUPFAM" id="SSF52540">
    <property type="entry name" value="P-loop containing nucleoside triphosphate hydrolases"/>
    <property type="match status" value="2"/>
</dbReference>
<keyword evidence="5" id="KW-0677">Repeat</keyword>
<dbReference type="SMART" id="SM00382">
    <property type="entry name" value="AAA"/>
    <property type="match status" value="2"/>
</dbReference>
<comment type="caution">
    <text evidence="12">The sequence shown here is derived from an EMBL/GenBank/DDBJ whole genome shotgun (WGS) entry which is preliminary data.</text>
</comment>
<accession>A0ABV0EP39</accession>
<feature type="domain" description="ABC transporter" evidence="11">
    <location>
        <begin position="262"/>
        <end position="483"/>
    </location>
</feature>
<evidence type="ECO:0000313" key="13">
    <source>
        <dbReference type="Proteomes" id="UP000664357"/>
    </source>
</evidence>
<keyword evidence="13" id="KW-1185">Reference proteome</keyword>
<evidence type="ECO:0000256" key="9">
    <source>
        <dbReference type="ARBA" id="ARBA00023136"/>
    </source>
</evidence>
<keyword evidence="7 12" id="KW-0067">ATP-binding</keyword>
<evidence type="ECO:0000256" key="1">
    <source>
        <dbReference type="ARBA" id="ARBA00004202"/>
    </source>
</evidence>
<dbReference type="Pfam" id="PF00005">
    <property type="entry name" value="ABC_tran"/>
    <property type="match status" value="2"/>
</dbReference>
<keyword evidence="4" id="KW-1003">Cell membrane</keyword>
<dbReference type="PROSITE" id="PS50893">
    <property type="entry name" value="ABC_TRANSPORTER_2"/>
    <property type="match status" value="2"/>
</dbReference>
<dbReference type="InterPro" id="IPR050095">
    <property type="entry name" value="ECF_ABC_transporter_ATP-bd"/>
</dbReference>
<evidence type="ECO:0000256" key="6">
    <source>
        <dbReference type="ARBA" id="ARBA00022741"/>
    </source>
</evidence>
<gene>
    <name evidence="12" type="ORF">JZO67_002341</name>
</gene>
<keyword evidence="6" id="KW-0547">Nucleotide-binding</keyword>
<reference evidence="12 13" key="2">
    <citation type="submission" date="2024-02" db="EMBL/GenBank/DDBJ databases">
        <title>The Genome Sequence of Enterococcus sp. DIV0159.</title>
        <authorList>
            <person name="Earl A."/>
            <person name="Manson A."/>
            <person name="Gilmore M."/>
            <person name="Sanders J."/>
            <person name="Shea T."/>
            <person name="Howe W."/>
            <person name="Livny J."/>
            <person name="Cuomo C."/>
            <person name="Neafsey D."/>
            <person name="Birren B."/>
        </authorList>
    </citation>
    <scope>NUCLEOTIDE SEQUENCE [LARGE SCALE GENOMIC DNA]</scope>
    <source>
        <strain evidence="12 13">665A</strain>
    </source>
</reference>
<dbReference type="EMBL" id="JAFREL020000002">
    <property type="protein sequence ID" value="MEO1770389.1"/>
    <property type="molecule type" value="Genomic_DNA"/>
</dbReference>
<keyword evidence="8" id="KW-1278">Translocase</keyword>
<evidence type="ECO:0000256" key="7">
    <source>
        <dbReference type="ARBA" id="ARBA00022840"/>
    </source>
</evidence>
<evidence type="ECO:0000259" key="11">
    <source>
        <dbReference type="PROSITE" id="PS50893"/>
    </source>
</evidence>
<sequence length="483" mass="54475">MIKIENVNFRYNSDSDYALKDFSLTINPGECLVLTGESGCGKTTATRLINGLIPHYYEGEITGSVQINQQNILKSELAQVSHFVGSVFQNPRNQFFCTDTTSEIAFGCENVGLPISEIEKRIQETVAKLEIGELLDRNIFHLSGGEKQKVACASVSALEPDVIVLDEPTANLDIPSIQNLKKTIMFWKNQGKTIIIAEHRLYWLKDICDRMVYMRNGRIHFDKSMNDYFEMPLEEITELGLRPRSLKEIGTKSTHYNGNEIFSLRDFNYRYEDTSVISLPELTLPVGSIIAVIGRNGAGKSTFSKCLCGLNKNFKGSMQIDGEDRYRKQLLKKGYLVMQDVNHQLFCESVTEEVQLGMSTQKFNQLELVLDSLGIQGLSARHPLSLSGGQKQRVALASAILADKDFLILDEPTSGLDYNNMKKIADLITSLRHEKTLFLITHDPEFILQCCTHVIHIEKGELLEQYTLYGHEDKLLSFFSTTS</sequence>
<name>A0ABV0EP39_9ENTE</name>
<dbReference type="CDD" id="cd03225">
    <property type="entry name" value="ABC_cobalt_CbiO_domain1"/>
    <property type="match status" value="1"/>
</dbReference>
<dbReference type="InterPro" id="IPR003439">
    <property type="entry name" value="ABC_transporter-like_ATP-bd"/>
</dbReference>
<reference evidence="12 13" key="1">
    <citation type="submission" date="2021-03" db="EMBL/GenBank/DDBJ databases">
        <authorList>
            <person name="Gilmore M.S."/>
            <person name="Schwartzman J."/>
            <person name="Van Tyne D."/>
            <person name="Martin M."/>
            <person name="Earl A.M."/>
            <person name="Manson A.L."/>
            <person name="Straub T."/>
            <person name="Salamzade R."/>
            <person name="Saavedra J."/>
            <person name="Lebreton F."/>
            <person name="Prichula J."/>
            <person name="Schaufler K."/>
            <person name="Gaca A."/>
            <person name="Sgardioli B."/>
            <person name="Wagenaar J."/>
            <person name="Strong T."/>
        </authorList>
    </citation>
    <scope>NUCLEOTIDE SEQUENCE [LARGE SCALE GENOMIC DNA]</scope>
    <source>
        <strain evidence="12 13">665A</strain>
    </source>
</reference>